<accession>A0A060UT98</accession>
<proteinExistence type="predicted"/>
<keyword evidence="1" id="KW-0472">Membrane</keyword>
<evidence type="ECO:0000313" key="3">
    <source>
        <dbReference type="EMBL" id="SMH66200.1"/>
    </source>
</evidence>
<gene>
    <name evidence="3" type="ORF">AFERRI_20989</name>
    <name evidence="2" type="ORF">AFERRI_560070</name>
</gene>
<feature type="transmembrane region" description="Helical" evidence="1">
    <location>
        <begin position="55"/>
        <end position="72"/>
    </location>
</feature>
<dbReference type="Proteomes" id="UP000193925">
    <property type="component" value="Chromosome AFERRI"/>
</dbReference>
<keyword evidence="1" id="KW-0812">Transmembrane</keyword>
<evidence type="ECO:0000313" key="2">
    <source>
        <dbReference type="EMBL" id="CDQ11521.1"/>
    </source>
</evidence>
<evidence type="ECO:0000313" key="4">
    <source>
        <dbReference type="Proteomes" id="UP000193925"/>
    </source>
</evidence>
<dbReference type="EMBL" id="LT841305">
    <property type="protein sequence ID" value="SMH66200.1"/>
    <property type="molecule type" value="Genomic_DNA"/>
</dbReference>
<reference evidence="2" key="2">
    <citation type="submission" date="2014-07" db="EMBL/GenBank/DDBJ databases">
        <title>Initial genome analysis of the psychrotolerant acidophile Acidithiobacillus ferrivorans CF27: insights into iron and sulfur oxidation pathways and into biofilm formation.</title>
        <authorList>
            <person name="Talla E."/>
            <person name="Hedrich S."/>
            <person name="Mangenot S."/>
            <person name="Ji B."/>
            <person name="Johnson D.B."/>
            <person name="Barbe V."/>
            <person name="Bonnefoy V."/>
        </authorList>
    </citation>
    <scope>NUCLEOTIDE SEQUENCE [LARGE SCALE GENOMIC DNA]</scope>
    <source>
        <strain evidence="2">CF27</strain>
    </source>
</reference>
<dbReference type="AlphaFoldDB" id="A0A060UT98"/>
<evidence type="ECO:0000256" key="1">
    <source>
        <dbReference type="SAM" id="Phobius"/>
    </source>
</evidence>
<protein>
    <submittedName>
        <fullName evidence="2">Uncharacterized protein</fullName>
    </submittedName>
</protein>
<organism evidence="2">
    <name type="scientific">Acidithiobacillus ferrivorans</name>
    <dbReference type="NCBI Taxonomy" id="160808"/>
    <lineage>
        <taxon>Bacteria</taxon>
        <taxon>Pseudomonadati</taxon>
        <taxon>Pseudomonadota</taxon>
        <taxon>Acidithiobacillia</taxon>
        <taxon>Acidithiobacillales</taxon>
        <taxon>Acidithiobacillaceae</taxon>
        <taxon>Acidithiobacillus</taxon>
    </lineage>
</organism>
<reference evidence="3 4" key="3">
    <citation type="submission" date="2017-03" db="EMBL/GenBank/DDBJ databases">
        <authorList>
            <person name="Regsiter A."/>
            <person name="William W."/>
        </authorList>
    </citation>
    <scope>NUCLEOTIDE SEQUENCE [LARGE SCALE GENOMIC DNA]</scope>
    <source>
        <strain evidence="3">PRJEB5721</strain>
    </source>
</reference>
<keyword evidence="1" id="KW-1133">Transmembrane helix</keyword>
<dbReference type="EMBL" id="CCCS020000052">
    <property type="protein sequence ID" value="CDQ11521.1"/>
    <property type="molecule type" value="Genomic_DNA"/>
</dbReference>
<sequence>MHMIIASAIALMLVSFVVLAYRYVRRFQYVYVVLRAVHGFFHCTVNFVPLRFITYALSSIVLWVMVGNLPYWCSNNVPQLNH</sequence>
<name>A0A060UT98_9PROT</name>
<reference evidence="2" key="1">
    <citation type="submission" date="2014-03" db="EMBL/GenBank/DDBJ databases">
        <authorList>
            <person name="Genoscope - CEA"/>
        </authorList>
    </citation>
    <scope>NUCLEOTIDE SEQUENCE [LARGE SCALE GENOMIC DNA]</scope>
    <source>
        <strain evidence="2">CF27</strain>
    </source>
</reference>
<keyword evidence="4" id="KW-1185">Reference proteome</keyword>